<dbReference type="Pfam" id="PF00106">
    <property type="entry name" value="adh_short"/>
    <property type="match status" value="1"/>
</dbReference>
<evidence type="ECO:0000313" key="2">
    <source>
        <dbReference type="Proteomes" id="UP000484885"/>
    </source>
</evidence>
<comment type="caution">
    <text evidence="1">The sequence shown here is derived from an EMBL/GenBank/DDBJ whole genome shotgun (WGS) entry which is preliminary data.</text>
</comment>
<dbReference type="InterPro" id="IPR052992">
    <property type="entry name" value="SDR_member_12"/>
</dbReference>
<organism evidence="1 2">
    <name type="scientific">Wenzhouxiangella limi</name>
    <dbReference type="NCBI Taxonomy" id="2707351"/>
    <lineage>
        <taxon>Bacteria</taxon>
        <taxon>Pseudomonadati</taxon>
        <taxon>Pseudomonadota</taxon>
        <taxon>Gammaproteobacteria</taxon>
        <taxon>Chromatiales</taxon>
        <taxon>Wenzhouxiangellaceae</taxon>
        <taxon>Wenzhouxiangella</taxon>
    </lineage>
</organism>
<name>A0A845VCW6_9GAMM</name>
<dbReference type="PRINTS" id="PR00081">
    <property type="entry name" value="GDHRDH"/>
</dbReference>
<evidence type="ECO:0000313" key="1">
    <source>
        <dbReference type="EMBL" id="NDY95119.1"/>
    </source>
</evidence>
<proteinExistence type="predicted"/>
<reference evidence="1 2" key="1">
    <citation type="submission" date="2020-02" db="EMBL/GenBank/DDBJ databases">
        <authorList>
            <person name="Zhang X.-Y."/>
        </authorList>
    </citation>
    <scope>NUCLEOTIDE SEQUENCE [LARGE SCALE GENOMIC DNA]</scope>
    <source>
        <strain evidence="1 2">C33</strain>
    </source>
</reference>
<dbReference type="Gene3D" id="3.40.50.720">
    <property type="entry name" value="NAD(P)-binding Rossmann-like Domain"/>
    <property type="match status" value="1"/>
</dbReference>
<dbReference type="Proteomes" id="UP000484885">
    <property type="component" value="Unassembled WGS sequence"/>
</dbReference>
<dbReference type="InterPro" id="IPR036291">
    <property type="entry name" value="NAD(P)-bd_dom_sf"/>
</dbReference>
<gene>
    <name evidence="1" type="ORF">G3I74_05195</name>
</gene>
<dbReference type="RefSeq" id="WP_164210521.1">
    <property type="nucleotide sequence ID" value="NZ_JAAGSC010000037.1"/>
</dbReference>
<dbReference type="SUPFAM" id="SSF51735">
    <property type="entry name" value="NAD(P)-binding Rossmann-fold domains"/>
    <property type="match status" value="1"/>
</dbReference>
<sequence length="311" mass="34429">MFRSLASLFFYTRFVRSFSVLGYRRALAGQAPIAPDFSGQTWLVTGATGGIGRAIALQANRSGARVLAVGRSRDRLKELKSEADKPGRLVPLMADLSLLSELRRLPSKRSVQTRPIDVLVNNVGVLLNEYQTTTEGFETSFATNLLGPFVLTEELKAAGHLVPQGLVINVSSGGMYGSPLKLEPMNCMDPDAFDGMTAYAMHKRAMVELTRGWNNRWQGEPVVQVMHPGWVDTEGVRTSLPVFRRALQRVLRTPEQGADTVLWLAEQRPSPPSAGGIWLDRSLQPEHEFAWTRRSPHSAEDLVTYLRGQAD</sequence>
<dbReference type="InterPro" id="IPR002347">
    <property type="entry name" value="SDR_fam"/>
</dbReference>
<dbReference type="PANTHER" id="PTHR44656">
    <property type="entry name" value="DEHYDROGENASE/REDUCTASE SDR FAMILY MEMBER 12"/>
    <property type="match status" value="1"/>
</dbReference>
<dbReference type="PANTHER" id="PTHR44656:SF7">
    <property type="entry name" value="DEHYDROGENASE_REDUCTASE SDR FAMILY MEMBER 12"/>
    <property type="match status" value="1"/>
</dbReference>
<dbReference type="EMBL" id="JAAGSC010000037">
    <property type="protein sequence ID" value="NDY95119.1"/>
    <property type="molecule type" value="Genomic_DNA"/>
</dbReference>
<keyword evidence="2" id="KW-1185">Reference proteome</keyword>
<dbReference type="AlphaFoldDB" id="A0A845VCW6"/>
<accession>A0A845VCW6</accession>
<protein>
    <submittedName>
        <fullName evidence="1">SDR family NAD(P)-dependent oxidoreductase</fullName>
    </submittedName>
</protein>